<dbReference type="GO" id="GO:0008727">
    <property type="term" value="F:GDP-mannose mannosyl hydrolase activity"/>
    <property type="evidence" value="ECO:0007669"/>
    <property type="project" value="InterPro"/>
</dbReference>
<dbReference type="NCBIfam" id="NF011963">
    <property type="entry name" value="PRK15434.1"/>
    <property type="match status" value="1"/>
</dbReference>
<protein>
    <submittedName>
        <fullName evidence="8">Colanic acid biosynthesis protein WcaH</fullName>
    </submittedName>
</protein>
<comment type="cofactor">
    <cofactor evidence="5">
        <name>Mg(2+)</name>
        <dbReference type="ChEBI" id="CHEBI:18420"/>
    </cofactor>
    <text evidence="5">Binds 1 Mg(2+) ion per subunit.</text>
</comment>
<dbReference type="Proteomes" id="UP000295793">
    <property type="component" value="Unassembled WGS sequence"/>
</dbReference>
<feature type="domain" description="Nudix hydrolase" evidence="7">
    <location>
        <begin position="39"/>
        <end position="175"/>
    </location>
</feature>
<evidence type="ECO:0000313" key="8">
    <source>
        <dbReference type="EMBL" id="TCS41937.1"/>
    </source>
</evidence>
<dbReference type="CDD" id="cd03430">
    <property type="entry name" value="NUDIX_GDPMH_NudD"/>
    <property type="match status" value="1"/>
</dbReference>
<organism evidence="8 9">
    <name type="scientific">Reinekea marinisedimentorum</name>
    <dbReference type="NCBI Taxonomy" id="230495"/>
    <lineage>
        <taxon>Bacteria</taxon>
        <taxon>Pseudomonadati</taxon>
        <taxon>Pseudomonadota</taxon>
        <taxon>Gammaproteobacteria</taxon>
        <taxon>Oceanospirillales</taxon>
        <taxon>Saccharospirillaceae</taxon>
        <taxon>Reinekea</taxon>
    </lineage>
</organism>
<sequence length="175" mass="19995">MLTSGLLRIRISFAVSVLNLKVQVKFMYLSDEAFESVISSVPLVSVDLIVRNTQGEYLLGLRQNRPAQGYWFVPGGRIQKNEPIVQAFSRLTQQELGRTLTIDVAKPLGAFDHFYTDCVFGEQTSTHYVALGYELQVDFDIMHLPREQHGQYQWFSAGQLLASDAVHKHTKWYVR</sequence>
<evidence type="ECO:0000256" key="1">
    <source>
        <dbReference type="ARBA" id="ARBA00022723"/>
    </source>
</evidence>
<dbReference type="InterPro" id="IPR000086">
    <property type="entry name" value="NUDIX_hydrolase_dom"/>
</dbReference>
<evidence type="ECO:0000256" key="2">
    <source>
        <dbReference type="ARBA" id="ARBA00022801"/>
    </source>
</evidence>
<dbReference type="Gene3D" id="3.90.79.10">
    <property type="entry name" value="Nucleoside Triphosphate Pyrophosphohydrolase"/>
    <property type="match status" value="1"/>
</dbReference>
<evidence type="ECO:0000259" key="7">
    <source>
        <dbReference type="PROSITE" id="PS51462"/>
    </source>
</evidence>
<dbReference type="PANTHER" id="PTHR43046">
    <property type="entry name" value="GDP-MANNOSE MANNOSYL HYDROLASE"/>
    <property type="match status" value="1"/>
</dbReference>
<reference evidence="8 9" key="1">
    <citation type="submission" date="2019-03" db="EMBL/GenBank/DDBJ databases">
        <title>Genomic Encyclopedia of Archaeal and Bacterial Type Strains, Phase II (KMG-II): from individual species to whole genera.</title>
        <authorList>
            <person name="Goeker M."/>
        </authorList>
    </citation>
    <scope>NUCLEOTIDE SEQUENCE [LARGE SCALE GENOMIC DNA]</scope>
    <source>
        <strain evidence="8 9">DSM 15388</strain>
    </source>
</reference>
<keyword evidence="1 5" id="KW-0479">Metal-binding</keyword>
<feature type="site" description="Critical for catalysis" evidence="4">
    <location>
        <position position="149"/>
    </location>
</feature>
<evidence type="ECO:0000256" key="3">
    <source>
        <dbReference type="ARBA" id="ARBA00022842"/>
    </source>
</evidence>
<dbReference type="GO" id="GO:0046872">
    <property type="term" value="F:metal ion binding"/>
    <property type="evidence" value="ECO:0007669"/>
    <property type="project" value="UniProtKB-KW"/>
</dbReference>
<keyword evidence="2" id="KW-0378">Hydrolase</keyword>
<dbReference type="AlphaFoldDB" id="A0A4R3I7D9"/>
<dbReference type="SUPFAM" id="SSF55811">
    <property type="entry name" value="Nudix"/>
    <property type="match status" value="1"/>
</dbReference>
<dbReference type="InterPro" id="IPR015797">
    <property type="entry name" value="NUDIX_hydrolase-like_dom_sf"/>
</dbReference>
<evidence type="ECO:0000313" key="9">
    <source>
        <dbReference type="Proteomes" id="UP000295793"/>
    </source>
</evidence>
<feature type="binding site" evidence="5">
    <location>
        <position position="75"/>
    </location>
    <ligand>
        <name>Mg(2+)</name>
        <dbReference type="ChEBI" id="CHEBI:18420"/>
    </ligand>
</feature>
<dbReference type="PROSITE" id="PS51462">
    <property type="entry name" value="NUDIX"/>
    <property type="match status" value="1"/>
</dbReference>
<feature type="binding site" evidence="5">
    <location>
        <position position="95"/>
    </location>
    <ligand>
        <name>Mg(2+)</name>
        <dbReference type="ChEBI" id="CHEBI:18420"/>
    </ligand>
</feature>
<accession>A0A4R3I7D9</accession>
<comment type="caution">
    <text evidence="8">The sequence shown here is derived from an EMBL/GenBank/DDBJ whole genome shotgun (WGS) entry which is preliminary data.</text>
</comment>
<keyword evidence="9" id="KW-1185">Reference proteome</keyword>
<evidence type="ECO:0000256" key="5">
    <source>
        <dbReference type="PIRSR" id="PIRSR037599-3"/>
    </source>
</evidence>
<evidence type="ECO:0000256" key="4">
    <source>
        <dbReference type="PIRSR" id="PIRSR037599-1"/>
    </source>
</evidence>
<dbReference type="PANTHER" id="PTHR43046:SF12">
    <property type="entry name" value="GDP-MANNOSE MANNOSYL HYDROLASE"/>
    <property type="match status" value="1"/>
</dbReference>
<name>A0A4R3I7D9_9GAMM</name>
<dbReference type="PIRSF" id="PIRSF037599">
    <property type="entry name" value="GDPMH"/>
    <property type="match status" value="1"/>
</dbReference>
<dbReference type="InterPro" id="IPR033715">
    <property type="entry name" value="GDPMH"/>
</dbReference>
<dbReference type="EMBL" id="SLZR01000004">
    <property type="protein sequence ID" value="TCS41937.1"/>
    <property type="molecule type" value="Genomic_DNA"/>
</dbReference>
<evidence type="ECO:0000256" key="6">
    <source>
        <dbReference type="PIRSR" id="PIRSR037599-4"/>
    </source>
</evidence>
<dbReference type="Pfam" id="PF00293">
    <property type="entry name" value="NUDIX"/>
    <property type="match status" value="1"/>
</dbReference>
<feature type="short sequence motif" description="Nudix box" evidence="6">
    <location>
        <begin position="76"/>
        <end position="97"/>
    </location>
</feature>
<feature type="binding site" evidence="5">
    <location>
        <position position="148"/>
    </location>
    <ligand>
        <name>Mg(2+)</name>
        <dbReference type="ChEBI" id="CHEBI:18420"/>
    </ligand>
</feature>
<gene>
    <name evidence="8" type="ORF">BCF53_10441</name>
</gene>
<proteinExistence type="predicted"/>
<keyword evidence="3 5" id="KW-0460">Magnesium</keyword>